<proteinExistence type="predicted"/>
<protein>
    <submittedName>
        <fullName evidence="1">F-box domain-containing protein</fullName>
    </submittedName>
</protein>
<dbReference type="Proteomes" id="UP000620124">
    <property type="component" value="Unassembled WGS sequence"/>
</dbReference>
<dbReference type="InterPro" id="IPR032675">
    <property type="entry name" value="LRR_dom_sf"/>
</dbReference>
<accession>A0A8H6WRM0</accession>
<sequence length="459" mass="51540">MTHDTHAQLVPALAIPYELTFKIFLLCLPRYGRVRPTGETAPLLLAQICSHWRAVALSIPQLWTSIFLHFDRRVQYDGISSLFGVHPYPLPDTIVALVDLWFTRAAGFPLSITITSLDSSLVLPHGLITAILAKSSQWGRLELLISKHDFQAFSHVAGPFPMLQSVAMDVVDYTFPLPWNRDLYLGAPNLRALRLGRALWGEFPGQSDISLSSATAVEFWPEGSVTAELFRPLNRFPHLRHLKIDTFRISFRSALSLIPAPRLETLILSYRTWLLDYLQIPTLRRLDVSIHSEDHRWIISFVTRSACVLTDLRLRMTSASSRLSDCLAAVPTVINLALTCSEEQYALLHSAELLPRLQTLHLTSPASAAVYPAFLALLHARTSVRSAELRVISTATDNLPPPRDDVLAGVAALGADGMVIKLTHTYHRDCHEYEDAEEYDIFDPQGRLPYVFAPFESRF</sequence>
<dbReference type="OrthoDB" id="2269034at2759"/>
<comment type="caution">
    <text evidence="1">The sequence shown here is derived from an EMBL/GenBank/DDBJ whole genome shotgun (WGS) entry which is preliminary data.</text>
</comment>
<name>A0A8H6WRM0_9AGAR</name>
<evidence type="ECO:0000313" key="2">
    <source>
        <dbReference type="Proteomes" id="UP000620124"/>
    </source>
</evidence>
<evidence type="ECO:0000313" key="1">
    <source>
        <dbReference type="EMBL" id="KAF7328379.1"/>
    </source>
</evidence>
<dbReference type="Gene3D" id="3.80.10.10">
    <property type="entry name" value="Ribonuclease Inhibitor"/>
    <property type="match status" value="1"/>
</dbReference>
<organism evidence="1 2">
    <name type="scientific">Mycena venus</name>
    <dbReference type="NCBI Taxonomy" id="2733690"/>
    <lineage>
        <taxon>Eukaryota</taxon>
        <taxon>Fungi</taxon>
        <taxon>Dikarya</taxon>
        <taxon>Basidiomycota</taxon>
        <taxon>Agaricomycotina</taxon>
        <taxon>Agaricomycetes</taxon>
        <taxon>Agaricomycetidae</taxon>
        <taxon>Agaricales</taxon>
        <taxon>Marasmiineae</taxon>
        <taxon>Mycenaceae</taxon>
        <taxon>Mycena</taxon>
    </lineage>
</organism>
<dbReference type="SUPFAM" id="SSF52047">
    <property type="entry name" value="RNI-like"/>
    <property type="match status" value="1"/>
</dbReference>
<reference evidence="1" key="1">
    <citation type="submission" date="2020-05" db="EMBL/GenBank/DDBJ databases">
        <title>Mycena genomes resolve the evolution of fungal bioluminescence.</title>
        <authorList>
            <person name="Tsai I.J."/>
        </authorList>
    </citation>
    <scope>NUCLEOTIDE SEQUENCE</scope>
    <source>
        <strain evidence="1">CCC161011</strain>
    </source>
</reference>
<gene>
    <name evidence="1" type="ORF">MVEN_02553500</name>
</gene>
<keyword evidence="2" id="KW-1185">Reference proteome</keyword>
<dbReference type="EMBL" id="JACAZI010000036">
    <property type="protein sequence ID" value="KAF7328379.1"/>
    <property type="molecule type" value="Genomic_DNA"/>
</dbReference>
<dbReference type="AlphaFoldDB" id="A0A8H6WRM0"/>